<evidence type="ECO:0000313" key="1">
    <source>
        <dbReference type="EMBL" id="TXD89503.1"/>
    </source>
</evidence>
<keyword evidence="2" id="KW-1185">Reference proteome</keyword>
<sequence length="92" mass="10911">MLLIIIKKIKDLKNLFCKLFQHEIVVKTDVTKIVKEYECIHCKKQFTTSDKGKLIPLTTKRKETNKVLKSLYQRRKKIKKLIPNGRLKRSSL</sequence>
<name>A0A5C6ZHU1_9FLAO</name>
<organism evidence="1 2">
    <name type="scientific">Subsaximicrobium wynnwilliamsii</name>
    <dbReference type="NCBI Taxonomy" id="291179"/>
    <lineage>
        <taxon>Bacteria</taxon>
        <taxon>Pseudomonadati</taxon>
        <taxon>Bacteroidota</taxon>
        <taxon>Flavobacteriia</taxon>
        <taxon>Flavobacteriales</taxon>
        <taxon>Flavobacteriaceae</taxon>
        <taxon>Subsaximicrobium</taxon>
    </lineage>
</organism>
<dbReference type="Proteomes" id="UP000321578">
    <property type="component" value="Unassembled WGS sequence"/>
</dbReference>
<protein>
    <submittedName>
        <fullName evidence="1">Uncharacterized protein</fullName>
    </submittedName>
</protein>
<evidence type="ECO:0000313" key="2">
    <source>
        <dbReference type="Proteomes" id="UP000321578"/>
    </source>
</evidence>
<gene>
    <name evidence="1" type="ORF">ESY86_08265</name>
</gene>
<reference evidence="1 2" key="1">
    <citation type="submission" date="2019-08" db="EMBL/GenBank/DDBJ databases">
        <title>Genomes of Subsaximicrobium wynnwilliamsii strains.</title>
        <authorList>
            <person name="Bowman J.P."/>
        </authorList>
    </citation>
    <scope>NUCLEOTIDE SEQUENCE [LARGE SCALE GENOMIC DNA]</scope>
    <source>
        <strain evidence="1 2">2-80-2</strain>
    </source>
</reference>
<proteinExistence type="predicted"/>
<dbReference type="EMBL" id="VORO01000007">
    <property type="protein sequence ID" value="TXD89503.1"/>
    <property type="molecule type" value="Genomic_DNA"/>
</dbReference>
<dbReference type="OrthoDB" id="1450221at2"/>
<comment type="caution">
    <text evidence="1">The sequence shown here is derived from an EMBL/GenBank/DDBJ whole genome shotgun (WGS) entry which is preliminary data.</text>
</comment>
<dbReference type="AlphaFoldDB" id="A0A5C6ZHU1"/>
<accession>A0A5C6ZHU1</accession>